<comment type="caution">
    <text evidence="2">The sequence shown here is derived from an EMBL/GenBank/DDBJ whole genome shotgun (WGS) entry which is preliminary data.</text>
</comment>
<dbReference type="EMBL" id="ABDG02000025">
    <property type="protein sequence ID" value="EHK44420.1"/>
    <property type="molecule type" value="Genomic_DNA"/>
</dbReference>
<dbReference type="OrthoDB" id="5084700at2759"/>
<dbReference type="Proteomes" id="UP000005426">
    <property type="component" value="Unassembled WGS sequence"/>
</dbReference>
<name>G9NY95_HYPAI</name>
<feature type="region of interest" description="Disordered" evidence="1">
    <location>
        <begin position="24"/>
        <end position="97"/>
    </location>
</feature>
<dbReference type="OMA" id="FESMSHQ"/>
<evidence type="ECO:0000313" key="2">
    <source>
        <dbReference type="EMBL" id="EHK44420.1"/>
    </source>
</evidence>
<evidence type="ECO:0000256" key="1">
    <source>
        <dbReference type="SAM" id="MobiDB-lite"/>
    </source>
</evidence>
<feature type="compositionally biased region" description="Low complexity" evidence="1">
    <location>
        <begin position="379"/>
        <end position="392"/>
    </location>
</feature>
<evidence type="ECO:0000313" key="3">
    <source>
        <dbReference type="Proteomes" id="UP000005426"/>
    </source>
</evidence>
<feature type="region of interest" description="Disordered" evidence="1">
    <location>
        <begin position="210"/>
        <end position="239"/>
    </location>
</feature>
<feature type="compositionally biased region" description="Polar residues" evidence="1">
    <location>
        <begin position="331"/>
        <end position="343"/>
    </location>
</feature>
<feature type="region of interest" description="Disordered" evidence="1">
    <location>
        <begin position="487"/>
        <end position="508"/>
    </location>
</feature>
<protein>
    <submittedName>
        <fullName evidence="2">Uncharacterized protein</fullName>
    </submittedName>
</protein>
<dbReference type="eggNOG" id="ENOG502R164">
    <property type="taxonomic scope" value="Eukaryota"/>
</dbReference>
<dbReference type="AlphaFoldDB" id="G9NY95"/>
<sequence length="666" mass="72403">MSAANSRRAPPQGGLARLVSKFENLGASSKSVRDDGATYETPDRAFVESSPTKAPSTHKVQDGAETLKAAASPSPAPVSVSPANRDDTAQSGPAVKDIHIAIDATPSLKSKRPLARSGSVVADMRRLFERGSVENTVSNIVPATYEPKRGASPTTNESNEQNALSCANSCAKGSSKTGVLPTHAGDLEESDLQEGKDAVPDLIPFHVEHPECLPRPLASPDRSSRRSKESGAGVKSKTRVWQRGTETRFKLQGGAFQHKTPSPLKNMIVTGIGAWYPKADNTLPEEVPRSESETMKHDPKDAENLSLSRGAGAEPDLAKHSLPDAPLQAPCQDTESLSTAHTTSDPKKLHQLKSPSLKTSRSVPSHESKVSSLRKMFDSSLPSFSPKPSLRLTPSGQAPARYTSRVDGSLPAQSMATSAKQGLKETIGLFESMSHQNDGEDLFDYIPKAYTSPDILQSGIPNGSPFQQKQHGQMAAKAWDVTPTPRLLLPLEDRPPRSYSRSPDMDTISSQASDVKPLLYTKPSTLKASRHRRGLGSILRPGWRRKVKTSYEDAGPHGHPEPRRGFNVDGEGGFDLQSQYGADNYEEMSENTCESFPVKHRLSIIDRHPSLRLLSRRFISRSHGLFVSQAHCPLQQPQPVRGGEIRRITSLCKDRMAAFRARPQTE</sequence>
<organism evidence="2 3">
    <name type="scientific">Hypocrea atroviridis (strain ATCC 20476 / IMI 206040)</name>
    <name type="common">Trichoderma atroviride</name>
    <dbReference type="NCBI Taxonomy" id="452589"/>
    <lineage>
        <taxon>Eukaryota</taxon>
        <taxon>Fungi</taxon>
        <taxon>Dikarya</taxon>
        <taxon>Ascomycota</taxon>
        <taxon>Pezizomycotina</taxon>
        <taxon>Sordariomycetes</taxon>
        <taxon>Hypocreomycetidae</taxon>
        <taxon>Hypocreales</taxon>
        <taxon>Hypocreaceae</taxon>
        <taxon>Trichoderma</taxon>
    </lineage>
</organism>
<keyword evidence="3" id="KW-1185">Reference proteome</keyword>
<feature type="compositionally biased region" description="Basic and acidic residues" evidence="1">
    <location>
        <begin position="549"/>
        <end position="566"/>
    </location>
</feature>
<feature type="region of interest" description="Disordered" evidence="1">
    <location>
        <begin position="279"/>
        <end position="411"/>
    </location>
</feature>
<dbReference type="HOGENOM" id="CLU_428966_0_0_1"/>
<feature type="compositionally biased region" description="Low complexity" evidence="1">
    <location>
        <begin position="69"/>
        <end position="83"/>
    </location>
</feature>
<gene>
    <name evidence="2" type="ORF">TRIATDRAFT_36738</name>
</gene>
<accession>G9NY95</accession>
<feature type="region of interest" description="Disordered" evidence="1">
    <location>
        <begin position="549"/>
        <end position="569"/>
    </location>
</feature>
<reference evidence="2 3" key="1">
    <citation type="journal article" date="2011" name="Genome Biol.">
        <title>Comparative genome sequence analysis underscores mycoparasitism as the ancestral life style of Trichoderma.</title>
        <authorList>
            <person name="Kubicek C.P."/>
            <person name="Herrera-Estrella A."/>
            <person name="Seidl-Seiboth V."/>
            <person name="Martinez D.A."/>
            <person name="Druzhinina I.S."/>
            <person name="Thon M."/>
            <person name="Zeilinger S."/>
            <person name="Casas-Flores S."/>
            <person name="Horwitz B.A."/>
            <person name="Mukherjee P.K."/>
            <person name="Mukherjee M."/>
            <person name="Kredics L."/>
            <person name="Alcaraz L.D."/>
            <person name="Aerts A."/>
            <person name="Antal Z."/>
            <person name="Atanasova L."/>
            <person name="Cervantes-Badillo M.G."/>
            <person name="Challacombe J."/>
            <person name="Chertkov O."/>
            <person name="McCluskey K."/>
            <person name="Coulpier F."/>
            <person name="Deshpande N."/>
            <person name="von Doehren H."/>
            <person name="Ebbole D.J."/>
            <person name="Esquivel-Naranjo E.U."/>
            <person name="Fekete E."/>
            <person name="Flipphi M."/>
            <person name="Glaser F."/>
            <person name="Gomez-Rodriguez E.Y."/>
            <person name="Gruber S."/>
            <person name="Han C."/>
            <person name="Henrissat B."/>
            <person name="Hermosa R."/>
            <person name="Hernandez-Onate M."/>
            <person name="Karaffa L."/>
            <person name="Kosti I."/>
            <person name="Le Crom S."/>
            <person name="Lindquist E."/>
            <person name="Lucas S."/>
            <person name="Luebeck M."/>
            <person name="Luebeck P.S."/>
            <person name="Margeot A."/>
            <person name="Metz B."/>
            <person name="Misra M."/>
            <person name="Nevalainen H."/>
            <person name="Omann M."/>
            <person name="Packer N."/>
            <person name="Perrone G."/>
            <person name="Uresti-Rivera E.E."/>
            <person name="Salamov A."/>
            <person name="Schmoll M."/>
            <person name="Seiboth B."/>
            <person name="Shapiro H."/>
            <person name="Sukno S."/>
            <person name="Tamayo-Ramos J.A."/>
            <person name="Tisch D."/>
            <person name="Wiest A."/>
            <person name="Wilkinson H.H."/>
            <person name="Zhang M."/>
            <person name="Coutinho P.M."/>
            <person name="Kenerley C.M."/>
            <person name="Monte E."/>
            <person name="Baker S.E."/>
            <person name="Grigoriev I.V."/>
        </authorList>
    </citation>
    <scope>NUCLEOTIDE SEQUENCE [LARGE SCALE GENOMIC DNA]</scope>
    <source>
        <strain evidence="3">ATCC 20476 / IMI 206040</strain>
    </source>
</reference>
<feature type="compositionally biased region" description="Polar residues" evidence="1">
    <location>
        <begin position="353"/>
        <end position="363"/>
    </location>
</feature>
<feature type="compositionally biased region" description="Basic and acidic residues" evidence="1">
    <location>
        <begin position="31"/>
        <end position="46"/>
    </location>
</feature>
<feature type="compositionally biased region" description="Basic and acidic residues" evidence="1">
    <location>
        <begin position="286"/>
        <end position="303"/>
    </location>
</feature>
<proteinExistence type="predicted"/>